<dbReference type="Pfam" id="PF13847">
    <property type="entry name" value="Methyltransf_31"/>
    <property type="match status" value="1"/>
</dbReference>
<evidence type="ECO:0000313" key="4">
    <source>
        <dbReference type="Proteomes" id="UP000663722"/>
    </source>
</evidence>
<dbReference type="Gene3D" id="3.40.50.150">
    <property type="entry name" value="Vaccinia Virus protein VP39"/>
    <property type="match status" value="1"/>
</dbReference>
<proteinExistence type="predicted"/>
<accession>A0A975BW68</accession>
<gene>
    <name evidence="3" type="ORF">dnm_084830</name>
</gene>
<feature type="domain" description="Methyltransferase" evidence="2">
    <location>
        <begin position="47"/>
        <end position="146"/>
    </location>
</feature>
<dbReference type="Gene3D" id="3.90.550.10">
    <property type="entry name" value="Spore Coat Polysaccharide Biosynthesis Protein SpsA, Chain A"/>
    <property type="match status" value="1"/>
</dbReference>
<keyword evidence="4" id="KW-1185">Reference proteome</keyword>
<dbReference type="InterPro" id="IPR029044">
    <property type="entry name" value="Nucleotide-diphossugar_trans"/>
</dbReference>
<dbReference type="CDD" id="cd02440">
    <property type="entry name" value="AdoMet_MTases"/>
    <property type="match status" value="1"/>
</dbReference>
<organism evidence="3 4">
    <name type="scientific">Desulfonema magnum</name>
    <dbReference type="NCBI Taxonomy" id="45655"/>
    <lineage>
        <taxon>Bacteria</taxon>
        <taxon>Pseudomonadati</taxon>
        <taxon>Thermodesulfobacteriota</taxon>
        <taxon>Desulfobacteria</taxon>
        <taxon>Desulfobacterales</taxon>
        <taxon>Desulfococcaceae</taxon>
        <taxon>Desulfonema</taxon>
    </lineage>
</organism>
<dbReference type="AlphaFoldDB" id="A0A975BW68"/>
<dbReference type="SUPFAM" id="SSF53448">
    <property type="entry name" value="Nucleotide-diphospho-sugar transferases"/>
    <property type="match status" value="1"/>
</dbReference>
<sequence length="478" mass="54983">MDSAKHRYQQERIAHWNKISRLHENPKRIGAFYQKLLQHYYKFLIPPGLRILELGCGHGDLLALLEPSVGVGADFSDEMIRYASARHPGLSFVRADAHDMVFKEKFDVIILSDLVNDLRDVQSVFERFREISHPGTRIILNFYNNLWRIPLSVANRLGMGAAVLEQNWLSPHDIFNLLNLEDFDVVKHIRCILFPLKVPLLPNLANQYMVNFLPFSWFALTNFVVARPAPMRKQARTGGQPSVSVIIPARNEAGNIEHILKRTPSLGSETELIFVEGHSNDNTFETIEQVIERFPEKKCRLFRQPGKGKGDAVRLGFEKARGDVLMILDADMTVPPEDLTRFFNAIVSGKGEFINGVRLVYPLEQESMRFFNILGNKFFSLAFSWLLGQPIKDTLCGTKVLWKRDYELIAKNRDYFGDFDPFGDFDLLFGAAKLNLKIAEVPIRYRSRAYGNTNINRWRHGWLLLKMVLFAAKRIKFI</sequence>
<evidence type="ECO:0000259" key="2">
    <source>
        <dbReference type="Pfam" id="PF13847"/>
    </source>
</evidence>
<dbReference type="InterPro" id="IPR050256">
    <property type="entry name" value="Glycosyltransferase_2"/>
</dbReference>
<dbReference type="PANTHER" id="PTHR48090">
    <property type="entry name" value="UNDECAPRENYL-PHOSPHATE 4-DEOXY-4-FORMAMIDO-L-ARABINOSE TRANSFERASE-RELATED"/>
    <property type="match status" value="1"/>
</dbReference>
<dbReference type="KEGG" id="dmm:dnm_084830"/>
<protein>
    <submittedName>
        <fullName evidence="3">Glycosyltransferase</fullName>
    </submittedName>
</protein>
<evidence type="ECO:0000313" key="3">
    <source>
        <dbReference type="EMBL" id="QTA92403.1"/>
    </source>
</evidence>
<dbReference type="Proteomes" id="UP000663722">
    <property type="component" value="Chromosome"/>
</dbReference>
<dbReference type="EMBL" id="CP061800">
    <property type="protein sequence ID" value="QTA92403.1"/>
    <property type="molecule type" value="Genomic_DNA"/>
</dbReference>
<dbReference type="SUPFAM" id="SSF53335">
    <property type="entry name" value="S-adenosyl-L-methionine-dependent methyltransferases"/>
    <property type="match status" value="1"/>
</dbReference>
<feature type="domain" description="Glycosyltransferase 2-like" evidence="1">
    <location>
        <begin position="244"/>
        <end position="367"/>
    </location>
</feature>
<dbReference type="RefSeq" id="WP_207679782.1">
    <property type="nucleotide sequence ID" value="NZ_CP061800.1"/>
</dbReference>
<dbReference type="InterPro" id="IPR001173">
    <property type="entry name" value="Glyco_trans_2-like"/>
</dbReference>
<dbReference type="CDD" id="cd04179">
    <property type="entry name" value="DPM_DPG-synthase_like"/>
    <property type="match status" value="1"/>
</dbReference>
<evidence type="ECO:0000259" key="1">
    <source>
        <dbReference type="Pfam" id="PF00535"/>
    </source>
</evidence>
<dbReference type="Pfam" id="PF00535">
    <property type="entry name" value="Glycos_transf_2"/>
    <property type="match status" value="1"/>
</dbReference>
<name>A0A975BW68_9BACT</name>
<dbReference type="InterPro" id="IPR029063">
    <property type="entry name" value="SAM-dependent_MTases_sf"/>
</dbReference>
<dbReference type="InterPro" id="IPR025714">
    <property type="entry name" value="Methyltranfer_dom"/>
</dbReference>
<dbReference type="PANTHER" id="PTHR48090:SF7">
    <property type="entry name" value="RFBJ PROTEIN"/>
    <property type="match status" value="1"/>
</dbReference>
<reference evidence="3" key="1">
    <citation type="journal article" date="2021" name="Microb. Physiol.">
        <title>Proteogenomic Insights into the Physiology of Marine, Sulfate-Reducing, Filamentous Desulfonema limicola and Desulfonema magnum.</title>
        <authorList>
            <person name="Schnaars V."/>
            <person name="Wohlbrand L."/>
            <person name="Scheve S."/>
            <person name="Hinrichs C."/>
            <person name="Reinhardt R."/>
            <person name="Rabus R."/>
        </authorList>
    </citation>
    <scope>NUCLEOTIDE SEQUENCE</scope>
    <source>
        <strain evidence="3">4be13</strain>
    </source>
</reference>